<dbReference type="RefSeq" id="WP_320185912.1">
    <property type="nucleotide sequence ID" value="NZ_CP138332.1"/>
</dbReference>
<protein>
    <recommendedName>
        <fullName evidence="4">DUF4157 domain-containing protein</fullName>
    </recommendedName>
</protein>
<reference evidence="3" key="1">
    <citation type="journal article" date="2019" name="Int. J. Syst. Evol. Microbiol.">
        <title>The Global Catalogue of Microorganisms (GCM) 10K type strain sequencing project: providing services to taxonomists for standard genome sequencing and annotation.</title>
        <authorList>
            <consortium name="The Broad Institute Genomics Platform"/>
            <consortium name="The Broad Institute Genome Sequencing Center for Infectious Disease"/>
            <person name="Wu L."/>
            <person name="Ma J."/>
        </authorList>
    </citation>
    <scope>NUCLEOTIDE SEQUENCE [LARGE SCALE GENOMIC DNA]</scope>
    <source>
        <strain evidence="3">KCTC 22814</strain>
    </source>
</reference>
<dbReference type="EMBL" id="JBHUPB010000008">
    <property type="protein sequence ID" value="MFD2968094.1"/>
    <property type="molecule type" value="Genomic_DNA"/>
</dbReference>
<evidence type="ECO:0000313" key="2">
    <source>
        <dbReference type="EMBL" id="MFD2968094.1"/>
    </source>
</evidence>
<feature type="transmembrane region" description="Helical" evidence="1">
    <location>
        <begin position="12"/>
        <end position="34"/>
    </location>
</feature>
<keyword evidence="1" id="KW-0472">Membrane</keyword>
<comment type="caution">
    <text evidence="2">The sequence shown here is derived from an EMBL/GenBank/DDBJ whole genome shotgun (WGS) entry which is preliminary data.</text>
</comment>
<keyword evidence="1" id="KW-1133">Transmembrane helix</keyword>
<name>A0ABW6BHU2_9SPHI</name>
<evidence type="ECO:0000313" key="3">
    <source>
        <dbReference type="Proteomes" id="UP001597525"/>
    </source>
</evidence>
<dbReference type="Proteomes" id="UP001597525">
    <property type="component" value="Unassembled WGS sequence"/>
</dbReference>
<keyword evidence="3" id="KW-1185">Reference proteome</keyword>
<evidence type="ECO:0000256" key="1">
    <source>
        <dbReference type="SAM" id="Phobius"/>
    </source>
</evidence>
<feature type="transmembrane region" description="Helical" evidence="1">
    <location>
        <begin position="54"/>
        <end position="75"/>
    </location>
</feature>
<accession>A0ABW6BHU2</accession>
<proteinExistence type="predicted"/>
<sequence length="118" mass="14163">MMNGIVIISKFWTNFFSAGRAVAVTVFPFIFVISTDRAADKTLLQHENIHIRQALELGVLPFYIWYFLEFLVLYLRHRNIQQAYLHIIFEREAYRHQADIDYLQKRKRWAFLRLRGGV</sequence>
<keyword evidence="1" id="KW-0812">Transmembrane</keyword>
<gene>
    <name evidence="2" type="ORF">ACFS7Y_11885</name>
</gene>
<organism evidence="2 3">
    <name type="scientific">Sphingobacterium bambusae</name>
    <dbReference type="NCBI Taxonomy" id="662858"/>
    <lineage>
        <taxon>Bacteria</taxon>
        <taxon>Pseudomonadati</taxon>
        <taxon>Bacteroidota</taxon>
        <taxon>Sphingobacteriia</taxon>
        <taxon>Sphingobacteriales</taxon>
        <taxon>Sphingobacteriaceae</taxon>
        <taxon>Sphingobacterium</taxon>
    </lineage>
</organism>
<evidence type="ECO:0008006" key="4">
    <source>
        <dbReference type="Google" id="ProtNLM"/>
    </source>
</evidence>